<name>A0ABU6MA93_9ACTN</name>
<dbReference type="Proteomes" id="UP001353952">
    <property type="component" value="Unassembled WGS sequence"/>
</dbReference>
<organism evidence="1 2">
    <name type="scientific">Streptomyces violaceochromogenes</name>
    <dbReference type="NCBI Taxonomy" id="67377"/>
    <lineage>
        <taxon>Bacteria</taxon>
        <taxon>Bacillati</taxon>
        <taxon>Actinomycetota</taxon>
        <taxon>Actinomycetes</taxon>
        <taxon>Kitasatosporales</taxon>
        <taxon>Streptomycetaceae</taxon>
        <taxon>Streptomyces</taxon>
    </lineage>
</organism>
<keyword evidence="2" id="KW-1185">Reference proteome</keyword>
<reference evidence="1 2" key="1">
    <citation type="submission" date="2024-01" db="EMBL/GenBank/DDBJ databases">
        <title>Genome analysis.</title>
        <authorList>
            <person name="Zhang K."/>
        </authorList>
    </citation>
    <scope>NUCLEOTIDE SEQUENCE [LARGE SCALE GENOMIC DNA]</scope>
    <source>
        <strain evidence="1 2">CGMCC 4.1753</strain>
    </source>
</reference>
<protein>
    <submittedName>
        <fullName evidence="1">Uncharacterized protein</fullName>
    </submittedName>
</protein>
<proteinExistence type="predicted"/>
<evidence type="ECO:0000313" key="2">
    <source>
        <dbReference type="Proteomes" id="UP001353952"/>
    </source>
</evidence>
<evidence type="ECO:0000313" key="1">
    <source>
        <dbReference type="EMBL" id="MEC7058488.1"/>
    </source>
</evidence>
<comment type="caution">
    <text evidence="1">The sequence shown here is derived from an EMBL/GenBank/DDBJ whole genome shotgun (WGS) entry which is preliminary data.</text>
</comment>
<accession>A0ABU6MA93</accession>
<gene>
    <name evidence="1" type="ORF">RFN57_40355</name>
</gene>
<dbReference type="EMBL" id="JAYXNZ010000002">
    <property type="protein sequence ID" value="MEC7058488.1"/>
    <property type="molecule type" value="Genomic_DNA"/>
</dbReference>
<sequence length="54" mass="5908">MSRWATSGEALAGRYFWCSDGLIVRDAGISNMTRVLAGLIDTGEFTQALQLLDE</sequence>
<dbReference type="RefSeq" id="WP_191844754.1">
    <property type="nucleotide sequence ID" value="NZ_BMUO01000001.1"/>
</dbReference>